<proteinExistence type="predicted"/>
<feature type="transmembrane region" description="Helical" evidence="1">
    <location>
        <begin position="37"/>
        <end position="59"/>
    </location>
</feature>
<evidence type="ECO:0000313" key="2">
    <source>
        <dbReference type="EMBL" id="MDS1270944.1"/>
    </source>
</evidence>
<keyword evidence="1" id="KW-0472">Membrane</keyword>
<name>A0ABU2H6K5_9ACTN</name>
<dbReference type="RefSeq" id="WP_310912499.1">
    <property type="nucleotide sequence ID" value="NZ_JAVLVT010000005.1"/>
</dbReference>
<protein>
    <recommendedName>
        <fullName evidence="4">Flp family type IVb pilin</fullName>
    </recommendedName>
</protein>
<comment type="caution">
    <text evidence="2">The sequence shown here is derived from an EMBL/GenBank/DDBJ whole genome shotgun (WGS) entry which is preliminary data.</text>
</comment>
<keyword evidence="1" id="KW-1133">Transmembrane helix</keyword>
<reference evidence="3" key="1">
    <citation type="submission" date="2023-07" db="EMBL/GenBank/DDBJ databases">
        <title>Novel species in the genus Lipingzhangella isolated from Sambhar Salt Lake.</title>
        <authorList>
            <person name="Jiya N."/>
            <person name="Kajale S."/>
            <person name="Sharma A."/>
        </authorList>
    </citation>
    <scope>NUCLEOTIDE SEQUENCE [LARGE SCALE GENOMIC DNA]</scope>
    <source>
        <strain evidence="3">LS1_29</strain>
    </source>
</reference>
<evidence type="ECO:0000256" key="1">
    <source>
        <dbReference type="SAM" id="Phobius"/>
    </source>
</evidence>
<organism evidence="2 3">
    <name type="scientific">Lipingzhangella rawalii</name>
    <dbReference type="NCBI Taxonomy" id="2055835"/>
    <lineage>
        <taxon>Bacteria</taxon>
        <taxon>Bacillati</taxon>
        <taxon>Actinomycetota</taxon>
        <taxon>Actinomycetes</taxon>
        <taxon>Streptosporangiales</taxon>
        <taxon>Nocardiopsidaceae</taxon>
        <taxon>Lipingzhangella</taxon>
    </lineage>
</organism>
<accession>A0ABU2H6K5</accession>
<dbReference type="Proteomes" id="UP001250214">
    <property type="component" value="Unassembled WGS sequence"/>
</dbReference>
<keyword evidence="1" id="KW-0812">Transmembrane</keyword>
<evidence type="ECO:0008006" key="4">
    <source>
        <dbReference type="Google" id="ProtNLM"/>
    </source>
</evidence>
<sequence>MRFPQHTAVWCQEMGHRARSAFAERARRRNSDQGASMIEYVAVVVFVFLIAVAIFGLNLHNDIQAAVSNMIDAILSGDGGAEPGP</sequence>
<keyword evidence="3" id="KW-1185">Reference proteome</keyword>
<evidence type="ECO:0000313" key="3">
    <source>
        <dbReference type="Proteomes" id="UP001250214"/>
    </source>
</evidence>
<gene>
    <name evidence="2" type="ORF">RIF23_11605</name>
</gene>
<dbReference type="EMBL" id="JAVLVT010000005">
    <property type="protein sequence ID" value="MDS1270944.1"/>
    <property type="molecule type" value="Genomic_DNA"/>
</dbReference>